<dbReference type="InterPro" id="IPR036635">
    <property type="entry name" value="MurB_C_sf"/>
</dbReference>
<evidence type="ECO:0000256" key="17">
    <source>
        <dbReference type="HAMAP-Rule" id="MF_00037"/>
    </source>
</evidence>
<dbReference type="NCBIfam" id="TIGR00179">
    <property type="entry name" value="murB"/>
    <property type="match status" value="1"/>
</dbReference>
<comment type="caution">
    <text evidence="17">Lacks conserved residue(s) required for the propagation of feature annotation.</text>
</comment>
<evidence type="ECO:0000256" key="7">
    <source>
        <dbReference type="ARBA" id="ARBA00022618"/>
    </source>
</evidence>
<keyword evidence="14 17" id="KW-0131">Cell cycle</keyword>
<evidence type="ECO:0000256" key="8">
    <source>
        <dbReference type="ARBA" id="ARBA00022630"/>
    </source>
</evidence>
<keyword evidence="9 17" id="KW-0274">FAD</keyword>
<dbReference type="InterPro" id="IPR016166">
    <property type="entry name" value="FAD-bd_PCMH"/>
</dbReference>
<evidence type="ECO:0000256" key="13">
    <source>
        <dbReference type="ARBA" id="ARBA00023002"/>
    </source>
</evidence>
<evidence type="ECO:0000256" key="15">
    <source>
        <dbReference type="ARBA" id="ARBA00023316"/>
    </source>
</evidence>
<dbReference type="InterPro" id="IPR036318">
    <property type="entry name" value="FAD-bd_PCMH-like_sf"/>
</dbReference>
<dbReference type="GO" id="GO:0008762">
    <property type="term" value="F:UDP-N-acetylmuramate dehydrogenase activity"/>
    <property type="evidence" value="ECO:0007669"/>
    <property type="project" value="UniProtKB-UniRule"/>
</dbReference>
<dbReference type="Gene3D" id="3.30.43.10">
    <property type="entry name" value="Uridine Diphospho-n-acetylenolpyruvylglucosamine Reductase, domain 2"/>
    <property type="match status" value="1"/>
</dbReference>
<comment type="subcellular location">
    <subcellularLocation>
        <location evidence="3 17">Cytoplasm</location>
    </subcellularLocation>
</comment>
<dbReference type="GO" id="GO:0008360">
    <property type="term" value="P:regulation of cell shape"/>
    <property type="evidence" value="ECO:0007669"/>
    <property type="project" value="UniProtKB-KW"/>
</dbReference>
<comment type="similarity">
    <text evidence="5 17">Belongs to the MurB family.</text>
</comment>
<evidence type="ECO:0000259" key="18">
    <source>
        <dbReference type="PROSITE" id="PS51387"/>
    </source>
</evidence>
<dbReference type="AlphaFoldDB" id="A0A917UAV0"/>
<comment type="cofactor">
    <cofactor evidence="1 17">
        <name>FAD</name>
        <dbReference type="ChEBI" id="CHEBI:57692"/>
    </cofactor>
</comment>
<dbReference type="GO" id="GO:0071555">
    <property type="term" value="P:cell wall organization"/>
    <property type="evidence" value="ECO:0007669"/>
    <property type="project" value="UniProtKB-KW"/>
</dbReference>
<reference evidence="19" key="2">
    <citation type="submission" date="2020-09" db="EMBL/GenBank/DDBJ databases">
        <authorList>
            <person name="Sun Q."/>
            <person name="Ohkuma M."/>
        </authorList>
    </citation>
    <scope>NUCLEOTIDE SEQUENCE</scope>
    <source>
        <strain evidence="19">JCM 19831</strain>
    </source>
</reference>
<comment type="function">
    <text evidence="2 17">Cell wall formation.</text>
</comment>
<dbReference type="GO" id="GO:0009252">
    <property type="term" value="P:peptidoglycan biosynthetic process"/>
    <property type="evidence" value="ECO:0007669"/>
    <property type="project" value="UniProtKB-UniRule"/>
</dbReference>
<dbReference type="NCBIfam" id="NF010478">
    <property type="entry name" value="PRK13903.1"/>
    <property type="match status" value="1"/>
</dbReference>
<evidence type="ECO:0000256" key="14">
    <source>
        <dbReference type="ARBA" id="ARBA00023306"/>
    </source>
</evidence>
<dbReference type="GO" id="GO:0071949">
    <property type="term" value="F:FAD binding"/>
    <property type="evidence" value="ECO:0007669"/>
    <property type="project" value="InterPro"/>
</dbReference>
<organism evidence="19 20">
    <name type="scientific">Dactylosporangium sucinum</name>
    <dbReference type="NCBI Taxonomy" id="1424081"/>
    <lineage>
        <taxon>Bacteria</taxon>
        <taxon>Bacillati</taxon>
        <taxon>Actinomycetota</taxon>
        <taxon>Actinomycetes</taxon>
        <taxon>Micromonosporales</taxon>
        <taxon>Micromonosporaceae</taxon>
        <taxon>Dactylosporangium</taxon>
    </lineage>
</organism>
<dbReference type="Gene3D" id="3.30.465.10">
    <property type="match status" value="1"/>
</dbReference>
<dbReference type="PANTHER" id="PTHR21071">
    <property type="entry name" value="UDP-N-ACETYLENOLPYRUVOYLGLUCOSAMINE REDUCTASE"/>
    <property type="match status" value="1"/>
</dbReference>
<dbReference type="InterPro" id="IPR016169">
    <property type="entry name" value="FAD-bd_PCMH_sub2"/>
</dbReference>
<dbReference type="InterPro" id="IPR011601">
    <property type="entry name" value="MurB_C"/>
</dbReference>
<dbReference type="RefSeq" id="WP_190256075.1">
    <property type="nucleotide sequence ID" value="NZ_BMPI01000066.1"/>
</dbReference>
<keyword evidence="7 17" id="KW-0132">Cell division</keyword>
<keyword evidence="8 17" id="KW-0285">Flavoprotein</keyword>
<evidence type="ECO:0000256" key="12">
    <source>
        <dbReference type="ARBA" id="ARBA00022984"/>
    </source>
</evidence>
<keyword evidence="12 17" id="KW-0573">Peptidoglycan synthesis</keyword>
<keyword evidence="10 17" id="KW-0521">NADP</keyword>
<evidence type="ECO:0000256" key="1">
    <source>
        <dbReference type="ARBA" id="ARBA00001974"/>
    </source>
</evidence>
<keyword evidence="6 17" id="KW-0963">Cytoplasm</keyword>
<feature type="domain" description="FAD-binding PCMH-type" evidence="18">
    <location>
        <begin position="12"/>
        <end position="195"/>
    </location>
</feature>
<dbReference type="Pfam" id="PF01565">
    <property type="entry name" value="FAD_binding_4"/>
    <property type="match status" value="1"/>
</dbReference>
<dbReference type="EC" id="1.3.1.98" evidence="17"/>
<reference evidence="19" key="1">
    <citation type="journal article" date="2014" name="Int. J. Syst. Evol. Microbiol.">
        <title>Complete genome sequence of Corynebacterium casei LMG S-19264T (=DSM 44701T), isolated from a smear-ripened cheese.</title>
        <authorList>
            <consortium name="US DOE Joint Genome Institute (JGI-PGF)"/>
            <person name="Walter F."/>
            <person name="Albersmeier A."/>
            <person name="Kalinowski J."/>
            <person name="Ruckert C."/>
        </authorList>
    </citation>
    <scope>NUCLEOTIDE SEQUENCE</scope>
    <source>
        <strain evidence="19">JCM 19831</strain>
    </source>
</reference>
<keyword evidence="11 17" id="KW-0133">Cell shape</keyword>
<feature type="active site" description="Proton donor" evidence="17">
    <location>
        <position position="233"/>
    </location>
</feature>
<dbReference type="Pfam" id="PF02873">
    <property type="entry name" value="MurB_C"/>
    <property type="match status" value="1"/>
</dbReference>
<dbReference type="PANTHER" id="PTHR21071:SF4">
    <property type="entry name" value="UDP-N-ACETYLENOLPYRUVOYLGLUCOSAMINE REDUCTASE"/>
    <property type="match status" value="1"/>
</dbReference>
<evidence type="ECO:0000256" key="11">
    <source>
        <dbReference type="ARBA" id="ARBA00022960"/>
    </source>
</evidence>
<gene>
    <name evidence="17 19" type="primary">murB</name>
    <name evidence="19" type="ORF">GCM10007977_088520</name>
</gene>
<comment type="pathway">
    <text evidence="4 17">Cell wall biogenesis; peptidoglycan biosynthesis.</text>
</comment>
<keyword evidence="13 17" id="KW-0560">Oxidoreductase</keyword>
<evidence type="ECO:0000313" key="19">
    <source>
        <dbReference type="EMBL" id="GGM73204.1"/>
    </source>
</evidence>
<feature type="active site" evidence="17">
    <location>
        <position position="332"/>
    </location>
</feature>
<comment type="catalytic activity">
    <reaction evidence="16 17">
        <text>UDP-N-acetyl-alpha-D-muramate + NADP(+) = UDP-N-acetyl-3-O-(1-carboxyvinyl)-alpha-D-glucosamine + NADPH + H(+)</text>
        <dbReference type="Rhea" id="RHEA:12248"/>
        <dbReference type="ChEBI" id="CHEBI:15378"/>
        <dbReference type="ChEBI" id="CHEBI:57783"/>
        <dbReference type="ChEBI" id="CHEBI:58349"/>
        <dbReference type="ChEBI" id="CHEBI:68483"/>
        <dbReference type="ChEBI" id="CHEBI:70757"/>
        <dbReference type="EC" id="1.3.1.98"/>
    </reaction>
</comment>
<keyword evidence="15 17" id="KW-0961">Cell wall biogenesis/degradation</keyword>
<evidence type="ECO:0000256" key="16">
    <source>
        <dbReference type="ARBA" id="ARBA00048914"/>
    </source>
</evidence>
<evidence type="ECO:0000256" key="6">
    <source>
        <dbReference type="ARBA" id="ARBA00022490"/>
    </source>
</evidence>
<dbReference type="GO" id="GO:0051301">
    <property type="term" value="P:cell division"/>
    <property type="evidence" value="ECO:0007669"/>
    <property type="project" value="UniProtKB-KW"/>
</dbReference>
<dbReference type="PROSITE" id="PS51387">
    <property type="entry name" value="FAD_PCMH"/>
    <property type="match status" value="1"/>
</dbReference>
<dbReference type="SUPFAM" id="SSF56176">
    <property type="entry name" value="FAD-binding/transporter-associated domain-like"/>
    <property type="match status" value="1"/>
</dbReference>
<protein>
    <recommendedName>
        <fullName evidence="17">UDP-N-acetylenolpyruvoylglucosamine reductase</fullName>
        <ecNumber evidence="17">1.3.1.98</ecNumber>
    </recommendedName>
    <alternativeName>
        <fullName evidence="17">UDP-N-acetylmuramate dehydrogenase</fullName>
    </alternativeName>
</protein>
<dbReference type="SUPFAM" id="SSF56194">
    <property type="entry name" value="Uridine diphospho-N-Acetylenolpyruvylglucosamine reductase, MurB, C-terminal domain"/>
    <property type="match status" value="1"/>
</dbReference>
<sequence length="340" mass="36324">MTVTFAELTTMRVGGPIGRLEITESTGHAVDLLRAHDERRPLLVIGGGSNLVVGDEGFDGTVIKMASPEVDLDGERVTASAGVDWDSLVELTVAEGLSGLEALSGIPGTVGGTPVQNVGAYGYLTGEVLESVTVFDRQTGAVERWGVQRCGFGPHRQSVFKHTDRWAIIDVTYRLRRSDQSLPLTYEVLYQALGLEKGGTAKPADVRDAVLQIRRGRGMVLDPADHDTWSVGSFFVNPVVPADTVPAKVFERGGPAYPDPEGTKLSAAWLIQTSGFPRGYGGEWGNGRVTLSSRHTLAITNRGGATATDVVRFAAHVADGVEAEYGLRLTPECDLVNCSF</sequence>
<proteinExistence type="inferred from homology"/>
<dbReference type="InterPro" id="IPR006094">
    <property type="entry name" value="Oxid_FAD_bind_N"/>
</dbReference>
<dbReference type="GO" id="GO:0005829">
    <property type="term" value="C:cytosol"/>
    <property type="evidence" value="ECO:0007669"/>
    <property type="project" value="TreeGrafter"/>
</dbReference>
<evidence type="ECO:0000256" key="2">
    <source>
        <dbReference type="ARBA" id="ARBA00003921"/>
    </source>
</evidence>
<evidence type="ECO:0000256" key="10">
    <source>
        <dbReference type="ARBA" id="ARBA00022857"/>
    </source>
</evidence>
<dbReference type="HAMAP" id="MF_00037">
    <property type="entry name" value="MurB"/>
    <property type="match status" value="1"/>
</dbReference>
<name>A0A917UAV0_9ACTN</name>
<evidence type="ECO:0000313" key="20">
    <source>
        <dbReference type="Proteomes" id="UP000642070"/>
    </source>
</evidence>
<evidence type="ECO:0000256" key="3">
    <source>
        <dbReference type="ARBA" id="ARBA00004496"/>
    </source>
</evidence>
<dbReference type="Proteomes" id="UP000642070">
    <property type="component" value="Unassembled WGS sequence"/>
</dbReference>
<dbReference type="InterPro" id="IPR003170">
    <property type="entry name" value="MurB"/>
</dbReference>
<evidence type="ECO:0000256" key="4">
    <source>
        <dbReference type="ARBA" id="ARBA00004752"/>
    </source>
</evidence>
<comment type="caution">
    <text evidence="19">The sequence shown here is derived from an EMBL/GenBank/DDBJ whole genome shotgun (WGS) entry which is preliminary data.</text>
</comment>
<dbReference type="Gene3D" id="3.90.78.10">
    <property type="entry name" value="UDP-N-acetylenolpyruvoylglucosamine reductase, C-terminal domain"/>
    <property type="match status" value="1"/>
</dbReference>
<evidence type="ECO:0000256" key="5">
    <source>
        <dbReference type="ARBA" id="ARBA00010485"/>
    </source>
</evidence>
<dbReference type="EMBL" id="BMPI01000066">
    <property type="protein sequence ID" value="GGM73204.1"/>
    <property type="molecule type" value="Genomic_DNA"/>
</dbReference>
<accession>A0A917UAV0</accession>
<evidence type="ECO:0000256" key="9">
    <source>
        <dbReference type="ARBA" id="ARBA00022827"/>
    </source>
</evidence>
<keyword evidence="20" id="KW-1185">Reference proteome</keyword>
<dbReference type="InterPro" id="IPR016167">
    <property type="entry name" value="FAD-bd_PCMH_sub1"/>
</dbReference>